<evidence type="ECO:0000313" key="3">
    <source>
        <dbReference type="Proteomes" id="UP000239001"/>
    </source>
</evidence>
<reference evidence="2 3" key="1">
    <citation type="submission" date="2018-03" db="EMBL/GenBank/DDBJ databases">
        <title>The ancient ancestry and fast evolution of plastids.</title>
        <authorList>
            <person name="Moore K.R."/>
            <person name="Magnabosco C."/>
            <person name="Momper L."/>
            <person name="Gold D.A."/>
            <person name="Bosak T."/>
            <person name="Fournier G.P."/>
        </authorList>
    </citation>
    <scope>NUCLEOTIDE SEQUENCE [LARGE SCALE GENOMIC DNA]</scope>
    <source>
        <strain evidence="2 3">CCALA 016</strain>
    </source>
</reference>
<dbReference type="Proteomes" id="UP000239001">
    <property type="component" value="Unassembled WGS sequence"/>
</dbReference>
<dbReference type="AlphaFoldDB" id="A0A2T1LVG6"/>
<organism evidence="2 3">
    <name type="scientific">Aphanothece hegewaldii CCALA 016</name>
    <dbReference type="NCBI Taxonomy" id="2107694"/>
    <lineage>
        <taxon>Bacteria</taxon>
        <taxon>Bacillati</taxon>
        <taxon>Cyanobacteriota</taxon>
        <taxon>Cyanophyceae</taxon>
        <taxon>Oscillatoriophycideae</taxon>
        <taxon>Chroococcales</taxon>
        <taxon>Aphanothecaceae</taxon>
        <taxon>Aphanothece</taxon>
    </lineage>
</organism>
<evidence type="ECO:0000256" key="1">
    <source>
        <dbReference type="SAM" id="Phobius"/>
    </source>
</evidence>
<keyword evidence="1" id="KW-0472">Membrane</keyword>
<comment type="caution">
    <text evidence="2">The sequence shown here is derived from an EMBL/GenBank/DDBJ whole genome shotgun (WGS) entry which is preliminary data.</text>
</comment>
<sequence>MRPQKFQKIDLNQDYPCPCRRRGHLIPIILTEALGCQRCQQIFVVQDNGHVIEQLSSTYPYKRSWRWTGHRWLVANPRLGEGYLPVILGIILLLLIVWLPLVLNAPSSVGMILWAILAMLLIILPALIFWLAYRR</sequence>
<reference evidence="2 3" key="2">
    <citation type="submission" date="2018-03" db="EMBL/GenBank/DDBJ databases">
        <authorList>
            <person name="Keele B.F."/>
        </authorList>
    </citation>
    <scope>NUCLEOTIDE SEQUENCE [LARGE SCALE GENOMIC DNA]</scope>
    <source>
        <strain evidence="2 3">CCALA 016</strain>
    </source>
</reference>
<gene>
    <name evidence="2" type="ORF">C7H19_15940</name>
</gene>
<proteinExistence type="predicted"/>
<dbReference type="OrthoDB" id="512887at2"/>
<feature type="transmembrane region" description="Helical" evidence="1">
    <location>
        <begin position="83"/>
        <end position="103"/>
    </location>
</feature>
<name>A0A2T1LVG6_9CHRO</name>
<accession>A0A2T1LVG6</accession>
<keyword evidence="1" id="KW-1133">Transmembrane helix</keyword>
<dbReference type="RefSeq" id="WP_106457911.1">
    <property type="nucleotide sequence ID" value="NZ_PXOH01000018.1"/>
</dbReference>
<keyword evidence="3" id="KW-1185">Reference proteome</keyword>
<keyword evidence="1" id="KW-0812">Transmembrane</keyword>
<protein>
    <submittedName>
        <fullName evidence="2">Uncharacterized protein</fullName>
    </submittedName>
</protein>
<feature type="transmembrane region" description="Helical" evidence="1">
    <location>
        <begin position="109"/>
        <end position="133"/>
    </location>
</feature>
<evidence type="ECO:0000313" key="2">
    <source>
        <dbReference type="EMBL" id="PSF35723.1"/>
    </source>
</evidence>
<dbReference type="EMBL" id="PXOH01000018">
    <property type="protein sequence ID" value="PSF35723.1"/>
    <property type="molecule type" value="Genomic_DNA"/>
</dbReference>